<dbReference type="GO" id="GO:0006952">
    <property type="term" value="P:defense response"/>
    <property type="evidence" value="ECO:0007669"/>
    <property type="project" value="UniProtKB-KW"/>
</dbReference>
<dbReference type="EMBL" id="JACTNZ010000007">
    <property type="protein sequence ID" value="KAG5539200.1"/>
    <property type="molecule type" value="Genomic_DNA"/>
</dbReference>
<name>A0AAV6JGG0_9ERIC</name>
<evidence type="ECO:0000256" key="3">
    <source>
        <dbReference type="ARBA" id="ARBA00022821"/>
    </source>
</evidence>
<protein>
    <recommendedName>
        <fullName evidence="6">Disease resistance N-terminal domain-containing protein</fullName>
    </recommendedName>
</protein>
<dbReference type="Pfam" id="PF18052">
    <property type="entry name" value="Rx_N"/>
    <property type="match status" value="1"/>
</dbReference>
<gene>
    <name evidence="7" type="ORF">RHGRI_019681</name>
</gene>
<dbReference type="InterPro" id="IPR041118">
    <property type="entry name" value="Rx_N"/>
</dbReference>
<keyword evidence="1" id="KW-0677">Repeat</keyword>
<dbReference type="Gene3D" id="1.20.5.4130">
    <property type="match status" value="1"/>
</dbReference>
<accession>A0AAV6JGG0</accession>
<evidence type="ECO:0000256" key="1">
    <source>
        <dbReference type="ARBA" id="ARBA00022737"/>
    </source>
</evidence>
<feature type="signal peptide" evidence="5">
    <location>
        <begin position="1"/>
        <end position="21"/>
    </location>
</feature>
<evidence type="ECO:0000256" key="2">
    <source>
        <dbReference type="ARBA" id="ARBA00022741"/>
    </source>
</evidence>
<comment type="caution">
    <text evidence="7">The sequence shown here is derived from an EMBL/GenBank/DDBJ whole genome shotgun (WGS) entry which is preliminary data.</text>
</comment>
<evidence type="ECO:0000259" key="6">
    <source>
        <dbReference type="Pfam" id="PF18052"/>
    </source>
</evidence>
<sequence length="218" mass="24217">MAVAEIFLAAFLQGLVRMLTAQDLLSFARREKIHDLLMKWSRMLGEIDAVLADAEEKQMKTEQRGIKLWLEDLEDLAYDLDDILDEFSTEAFHPPPSATLTHHLRPFTALHLSSSLNPSPSPSHPDLVLPRSHFFPQIPATAGPSQPLADPSQPLARFAQPPLAPPPDPRRPYPDLAASRPASSDPCRRSSVSGQLSNTLWQALGCWFFNLLLLPLVS</sequence>
<organism evidence="7 8">
    <name type="scientific">Rhododendron griersonianum</name>
    <dbReference type="NCBI Taxonomy" id="479676"/>
    <lineage>
        <taxon>Eukaryota</taxon>
        <taxon>Viridiplantae</taxon>
        <taxon>Streptophyta</taxon>
        <taxon>Embryophyta</taxon>
        <taxon>Tracheophyta</taxon>
        <taxon>Spermatophyta</taxon>
        <taxon>Magnoliopsida</taxon>
        <taxon>eudicotyledons</taxon>
        <taxon>Gunneridae</taxon>
        <taxon>Pentapetalae</taxon>
        <taxon>asterids</taxon>
        <taxon>Ericales</taxon>
        <taxon>Ericaceae</taxon>
        <taxon>Ericoideae</taxon>
        <taxon>Rhodoreae</taxon>
        <taxon>Rhododendron</taxon>
    </lineage>
</organism>
<reference evidence="7" key="1">
    <citation type="submission" date="2020-08" db="EMBL/GenBank/DDBJ databases">
        <title>Plant Genome Project.</title>
        <authorList>
            <person name="Zhang R.-G."/>
        </authorList>
    </citation>
    <scope>NUCLEOTIDE SEQUENCE</scope>
    <source>
        <strain evidence="7">WSP0</strain>
        <tissue evidence="7">Leaf</tissue>
    </source>
</reference>
<keyword evidence="3" id="KW-0611">Plant defense</keyword>
<dbReference type="GO" id="GO:0000166">
    <property type="term" value="F:nucleotide binding"/>
    <property type="evidence" value="ECO:0007669"/>
    <property type="project" value="UniProtKB-KW"/>
</dbReference>
<feature type="domain" description="Disease resistance N-terminal" evidence="6">
    <location>
        <begin position="8"/>
        <end position="95"/>
    </location>
</feature>
<proteinExistence type="predicted"/>
<feature type="chain" id="PRO_5043652743" description="Disease resistance N-terminal domain-containing protein" evidence="5">
    <location>
        <begin position="22"/>
        <end position="218"/>
    </location>
</feature>
<evidence type="ECO:0000256" key="5">
    <source>
        <dbReference type="SAM" id="SignalP"/>
    </source>
</evidence>
<keyword evidence="8" id="KW-1185">Reference proteome</keyword>
<keyword evidence="2" id="KW-0547">Nucleotide-binding</keyword>
<dbReference type="AlphaFoldDB" id="A0AAV6JGG0"/>
<dbReference type="Proteomes" id="UP000823749">
    <property type="component" value="Chromosome 7"/>
</dbReference>
<evidence type="ECO:0000313" key="7">
    <source>
        <dbReference type="EMBL" id="KAG5539200.1"/>
    </source>
</evidence>
<evidence type="ECO:0000256" key="4">
    <source>
        <dbReference type="SAM" id="MobiDB-lite"/>
    </source>
</evidence>
<evidence type="ECO:0000313" key="8">
    <source>
        <dbReference type="Proteomes" id="UP000823749"/>
    </source>
</evidence>
<keyword evidence="5" id="KW-0732">Signal</keyword>
<feature type="region of interest" description="Disordered" evidence="4">
    <location>
        <begin position="139"/>
        <end position="191"/>
    </location>
</feature>